<evidence type="ECO:0000313" key="2">
    <source>
        <dbReference type="EMBL" id="MCF2514605.1"/>
    </source>
</evidence>
<gene>
    <name evidence="2" type="ORF">LVY65_05935</name>
</gene>
<dbReference type="PROSITE" id="PS51257">
    <property type="entry name" value="PROKAR_LIPOPROTEIN"/>
    <property type="match status" value="1"/>
</dbReference>
<sequence>MKHLVLLMALAASACNSEPREGAASPEPREPNEVLVTQAPKSSAPLVLPMPKDQAELDRMILAGYTPHGNHLHPPGVKKCPLAQEGSEAVM</sequence>
<proteinExistence type="predicted"/>
<evidence type="ECO:0000313" key="3">
    <source>
        <dbReference type="Proteomes" id="UP001139410"/>
    </source>
</evidence>
<evidence type="ECO:0000256" key="1">
    <source>
        <dbReference type="SAM" id="MobiDB-lite"/>
    </source>
</evidence>
<reference evidence="2" key="1">
    <citation type="submission" date="2022-01" db="EMBL/GenBank/DDBJ databases">
        <authorList>
            <person name="Jo J.-H."/>
            <person name="Im W.-T."/>
        </authorList>
    </citation>
    <scope>NUCLEOTIDE SEQUENCE</scope>
    <source>
        <strain evidence="2">G124</strain>
    </source>
</reference>
<accession>A0A9X1QJL8</accession>
<dbReference type="EMBL" id="JAKFGM010000001">
    <property type="protein sequence ID" value="MCF2514605.1"/>
    <property type="molecule type" value="Genomic_DNA"/>
</dbReference>
<dbReference type="RefSeq" id="WP_235067061.1">
    <property type="nucleotide sequence ID" value="NZ_JAKFGM010000001.1"/>
</dbReference>
<dbReference type="Proteomes" id="UP001139410">
    <property type="component" value="Unassembled WGS sequence"/>
</dbReference>
<dbReference type="AlphaFoldDB" id="A0A9X1QJL8"/>
<protein>
    <submittedName>
        <fullName evidence="2">Uncharacterized protein</fullName>
    </submittedName>
</protein>
<keyword evidence="3" id="KW-1185">Reference proteome</keyword>
<name>A0A9X1QJL8_9SPHN</name>
<organism evidence="2 3">
    <name type="scientific">Sphingomonas cremea</name>
    <dbReference type="NCBI Taxonomy" id="2904799"/>
    <lineage>
        <taxon>Bacteria</taxon>
        <taxon>Pseudomonadati</taxon>
        <taxon>Pseudomonadota</taxon>
        <taxon>Alphaproteobacteria</taxon>
        <taxon>Sphingomonadales</taxon>
        <taxon>Sphingomonadaceae</taxon>
        <taxon>Sphingomonas</taxon>
    </lineage>
</organism>
<comment type="caution">
    <text evidence="2">The sequence shown here is derived from an EMBL/GenBank/DDBJ whole genome shotgun (WGS) entry which is preliminary data.</text>
</comment>
<feature type="region of interest" description="Disordered" evidence="1">
    <location>
        <begin position="66"/>
        <end position="91"/>
    </location>
</feature>